<dbReference type="KEGG" id="nmy:CJ229_002315"/>
<proteinExistence type="predicted"/>
<keyword evidence="3" id="KW-1185">Reference proteome</keyword>
<feature type="transmembrane region" description="Helical" evidence="1">
    <location>
        <begin position="7"/>
        <end position="27"/>
    </location>
</feature>
<evidence type="ECO:0000313" key="3">
    <source>
        <dbReference type="Proteomes" id="UP000243626"/>
    </source>
</evidence>
<dbReference type="Proteomes" id="UP000243626">
    <property type="component" value="Chromosome"/>
</dbReference>
<accession>A0AAF0YIP5</accession>
<reference evidence="3" key="1">
    <citation type="submission" date="2017-09" db="EMBL/GenBank/DDBJ databases">
        <title>Bacterial strain isolated from the female urinary microbiota.</title>
        <authorList>
            <person name="Thomas-White K."/>
            <person name="Kumar N."/>
            <person name="Forster S."/>
            <person name="Putonti C."/>
            <person name="Lawley T."/>
            <person name="Wolfe A.J."/>
        </authorList>
    </citation>
    <scope>NUCLEOTIDE SEQUENCE [LARGE SCALE GENOMIC DNA]</scope>
    <source>
        <strain evidence="3">UMB0959</strain>
    </source>
</reference>
<gene>
    <name evidence="2" type="ORF">CJ229_002315</name>
</gene>
<dbReference type="EMBL" id="CP136964">
    <property type="protein sequence ID" value="WOS96598.1"/>
    <property type="molecule type" value="Genomic_DNA"/>
</dbReference>
<feature type="transmembrane region" description="Helical" evidence="1">
    <location>
        <begin position="88"/>
        <end position="111"/>
    </location>
</feature>
<feature type="transmembrane region" description="Helical" evidence="1">
    <location>
        <begin position="58"/>
        <end position="82"/>
    </location>
</feature>
<dbReference type="RefSeq" id="WP_102167507.1">
    <property type="nucleotide sequence ID" value="NZ_CP136964.1"/>
</dbReference>
<organism evidence="2 3">
    <name type="scientific">Nosocomiicoccus massiliensis</name>
    <dbReference type="NCBI Taxonomy" id="1232430"/>
    <lineage>
        <taxon>Bacteria</taxon>
        <taxon>Bacillati</taxon>
        <taxon>Bacillota</taxon>
        <taxon>Bacilli</taxon>
        <taxon>Bacillales</taxon>
        <taxon>Staphylococcaceae</taxon>
        <taxon>Nosocomiicoccus</taxon>
    </lineage>
</organism>
<keyword evidence="1" id="KW-0812">Transmembrane</keyword>
<keyword evidence="1" id="KW-0472">Membrane</keyword>
<evidence type="ECO:0000256" key="1">
    <source>
        <dbReference type="SAM" id="Phobius"/>
    </source>
</evidence>
<sequence length="124" mass="13431">MLGNALKFMVQSVLIGSFIYLVSLMILEPSKEIMSVWIASSLIGLATCAHLTKMPPSLAGLIQIVVGTVAFTTVAIMNGWISATLTDISFYAASIVVIILIVQSIFIIMAIRDSKEINKKLNDK</sequence>
<evidence type="ECO:0000313" key="2">
    <source>
        <dbReference type="EMBL" id="WOS96598.1"/>
    </source>
</evidence>
<keyword evidence="1" id="KW-1133">Transmembrane helix</keyword>
<protein>
    <submittedName>
        <fullName evidence="2">DUF3021 family protein</fullName>
    </submittedName>
</protein>
<dbReference type="Pfam" id="PF11457">
    <property type="entry name" value="DUF3021"/>
    <property type="match status" value="1"/>
</dbReference>
<dbReference type="AlphaFoldDB" id="A0AAF0YIP5"/>
<dbReference type="InterPro" id="IPR021560">
    <property type="entry name" value="DUF3021"/>
</dbReference>
<name>A0AAF0YIP5_9STAP</name>